<reference evidence="1" key="2">
    <citation type="submission" date="2021-04" db="EMBL/GenBank/DDBJ databases">
        <authorList>
            <person name="Gilroy R."/>
        </authorList>
    </citation>
    <scope>NUCLEOTIDE SEQUENCE</scope>
    <source>
        <strain evidence="1">ChiHjej12B11-24981</strain>
    </source>
</reference>
<gene>
    <name evidence="1" type="ORF">H9819_05020</name>
</gene>
<sequence>MTTVELRKTVLQEVALLMDDDEGMQQLLDFLLSLKGMDRQAYIAGLPYTRKERQDSIVQSEADVMAGKVYPHDEIVARIREKIASWK</sequence>
<evidence type="ECO:0000313" key="1">
    <source>
        <dbReference type="EMBL" id="HIZ01603.1"/>
    </source>
</evidence>
<dbReference type="AlphaFoldDB" id="A0A9D2A3I2"/>
<accession>A0A9D2A3I2</accession>
<name>A0A9D2A3I2_9BACE</name>
<dbReference type="EMBL" id="DXCK01000070">
    <property type="protein sequence ID" value="HIZ01603.1"/>
    <property type="molecule type" value="Genomic_DNA"/>
</dbReference>
<dbReference type="Proteomes" id="UP000824023">
    <property type="component" value="Unassembled WGS sequence"/>
</dbReference>
<proteinExistence type="predicted"/>
<comment type="caution">
    <text evidence="1">The sequence shown here is derived from an EMBL/GenBank/DDBJ whole genome shotgun (WGS) entry which is preliminary data.</text>
</comment>
<reference evidence="1" key="1">
    <citation type="journal article" date="2021" name="PeerJ">
        <title>Extensive microbial diversity within the chicken gut microbiome revealed by metagenomics and culture.</title>
        <authorList>
            <person name="Gilroy R."/>
            <person name="Ravi A."/>
            <person name="Getino M."/>
            <person name="Pursley I."/>
            <person name="Horton D.L."/>
            <person name="Alikhan N.F."/>
            <person name="Baker D."/>
            <person name="Gharbi K."/>
            <person name="Hall N."/>
            <person name="Watson M."/>
            <person name="Adriaenssens E.M."/>
            <person name="Foster-Nyarko E."/>
            <person name="Jarju S."/>
            <person name="Secka A."/>
            <person name="Antonio M."/>
            <person name="Oren A."/>
            <person name="Chaudhuri R.R."/>
            <person name="La Ragione R."/>
            <person name="Hildebrand F."/>
            <person name="Pallen M.J."/>
        </authorList>
    </citation>
    <scope>NUCLEOTIDE SEQUENCE</scope>
    <source>
        <strain evidence="1">ChiHjej12B11-24981</strain>
    </source>
</reference>
<evidence type="ECO:0000313" key="2">
    <source>
        <dbReference type="Proteomes" id="UP000824023"/>
    </source>
</evidence>
<protein>
    <submittedName>
        <fullName evidence="1">Uncharacterized protein</fullName>
    </submittedName>
</protein>
<organism evidence="1 2">
    <name type="scientific">Candidatus Bacteroides merdipullorum</name>
    <dbReference type="NCBI Taxonomy" id="2838474"/>
    <lineage>
        <taxon>Bacteria</taxon>
        <taxon>Pseudomonadati</taxon>
        <taxon>Bacteroidota</taxon>
        <taxon>Bacteroidia</taxon>
        <taxon>Bacteroidales</taxon>
        <taxon>Bacteroidaceae</taxon>
        <taxon>Bacteroides</taxon>
    </lineage>
</organism>